<evidence type="ECO:0000256" key="5">
    <source>
        <dbReference type="ARBA" id="ARBA00022605"/>
    </source>
</evidence>
<dbReference type="GO" id="GO:0050660">
    <property type="term" value="F:flavin adenine dinucleotide binding"/>
    <property type="evidence" value="ECO:0007669"/>
    <property type="project" value="InterPro"/>
</dbReference>
<feature type="domain" description="Thiamine pyrophosphate enzyme N-terminal TPP-binding" evidence="15">
    <location>
        <begin position="4"/>
        <end position="116"/>
    </location>
</feature>
<dbReference type="PANTHER" id="PTHR18968">
    <property type="entry name" value="THIAMINE PYROPHOSPHATE ENZYMES"/>
    <property type="match status" value="1"/>
</dbReference>
<dbReference type="FunFam" id="3.40.50.970:FF:000007">
    <property type="entry name" value="Acetolactate synthase"/>
    <property type="match status" value="1"/>
</dbReference>
<evidence type="ECO:0000256" key="11">
    <source>
        <dbReference type="ARBA" id="ARBA00048670"/>
    </source>
</evidence>
<dbReference type="CDD" id="cd02015">
    <property type="entry name" value="TPP_AHAS"/>
    <property type="match status" value="1"/>
</dbReference>
<reference evidence="16" key="1">
    <citation type="submission" date="2020-10" db="EMBL/GenBank/DDBJ databases">
        <authorList>
            <person name="Gilroy R."/>
        </authorList>
    </citation>
    <scope>NUCLEOTIDE SEQUENCE</scope>
    <source>
        <strain evidence="16">4920</strain>
    </source>
</reference>
<keyword evidence="5 12" id="KW-0028">Amino-acid biosynthesis</keyword>
<dbReference type="InterPro" id="IPR029061">
    <property type="entry name" value="THDP-binding"/>
</dbReference>
<evidence type="ECO:0000256" key="7">
    <source>
        <dbReference type="ARBA" id="ARBA00022723"/>
    </source>
</evidence>
<dbReference type="NCBIfam" id="TIGR00118">
    <property type="entry name" value="acolac_lg"/>
    <property type="match status" value="1"/>
</dbReference>
<dbReference type="InterPro" id="IPR000399">
    <property type="entry name" value="TPP-bd_CS"/>
</dbReference>
<dbReference type="InterPro" id="IPR039368">
    <property type="entry name" value="AHAS_TPP"/>
</dbReference>
<accession>A0A9D1NGC6</accession>
<keyword evidence="8 12" id="KW-0460">Magnesium</keyword>
<proteinExistence type="inferred from homology"/>
<evidence type="ECO:0000259" key="13">
    <source>
        <dbReference type="Pfam" id="PF00205"/>
    </source>
</evidence>
<dbReference type="SUPFAM" id="SSF52518">
    <property type="entry name" value="Thiamin diphosphate-binding fold (THDP-binding)"/>
    <property type="match status" value="2"/>
</dbReference>
<dbReference type="GO" id="GO:0000287">
    <property type="term" value="F:magnesium ion binding"/>
    <property type="evidence" value="ECO:0007669"/>
    <property type="project" value="UniProtKB-UniRule"/>
</dbReference>
<dbReference type="GO" id="GO:0009097">
    <property type="term" value="P:isoleucine biosynthetic process"/>
    <property type="evidence" value="ECO:0007669"/>
    <property type="project" value="TreeGrafter"/>
</dbReference>
<dbReference type="GO" id="GO:0030976">
    <property type="term" value="F:thiamine pyrophosphate binding"/>
    <property type="evidence" value="ECO:0007669"/>
    <property type="project" value="UniProtKB-UniRule"/>
</dbReference>
<keyword evidence="7 12" id="KW-0479">Metal-binding</keyword>
<dbReference type="Pfam" id="PF02776">
    <property type="entry name" value="TPP_enzyme_N"/>
    <property type="match status" value="1"/>
</dbReference>
<dbReference type="GO" id="GO:0003984">
    <property type="term" value="F:acetolactate synthase activity"/>
    <property type="evidence" value="ECO:0007669"/>
    <property type="project" value="UniProtKB-EC"/>
</dbReference>
<dbReference type="GO" id="GO:0005948">
    <property type="term" value="C:acetolactate synthase complex"/>
    <property type="evidence" value="ECO:0007669"/>
    <property type="project" value="TreeGrafter"/>
</dbReference>
<dbReference type="EC" id="2.2.1.6" evidence="4 12"/>
<dbReference type="InterPro" id="IPR029035">
    <property type="entry name" value="DHS-like_NAD/FAD-binding_dom"/>
</dbReference>
<dbReference type="InterPro" id="IPR045229">
    <property type="entry name" value="TPP_enz"/>
</dbReference>
<comment type="pathway">
    <text evidence="2 12">Amino-acid biosynthesis; L-valine biosynthesis; L-valine from pyruvate: step 1/4.</text>
</comment>
<comment type="cofactor">
    <cofactor evidence="12">
        <name>thiamine diphosphate</name>
        <dbReference type="ChEBI" id="CHEBI:58937"/>
    </cofactor>
    <text evidence="12">Binds 1 thiamine pyrophosphate per subunit.</text>
</comment>
<evidence type="ECO:0000256" key="6">
    <source>
        <dbReference type="ARBA" id="ARBA00022679"/>
    </source>
</evidence>
<comment type="caution">
    <text evidence="16">The sequence shown here is derived from an EMBL/GenBank/DDBJ whole genome shotgun (WGS) entry which is preliminary data.</text>
</comment>
<keyword evidence="10 12" id="KW-0100">Branched-chain amino acid biosynthesis</keyword>
<evidence type="ECO:0000259" key="14">
    <source>
        <dbReference type="Pfam" id="PF02775"/>
    </source>
</evidence>
<evidence type="ECO:0000256" key="9">
    <source>
        <dbReference type="ARBA" id="ARBA00023052"/>
    </source>
</evidence>
<evidence type="ECO:0000256" key="2">
    <source>
        <dbReference type="ARBA" id="ARBA00005025"/>
    </source>
</evidence>
<dbReference type="EMBL" id="DVOF01000025">
    <property type="protein sequence ID" value="HIV02092.1"/>
    <property type="molecule type" value="Genomic_DNA"/>
</dbReference>
<comment type="catalytic activity">
    <reaction evidence="11 12">
        <text>2 pyruvate + H(+) = (2S)-2-acetolactate + CO2</text>
        <dbReference type="Rhea" id="RHEA:25249"/>
        <dbReference type="ChEBI" id="CHEBI:15361"/>
        <dbReference type="ChEBI" id="CHEBI:15378"/>
        <dbReference type="ChEBI" id="CHEBI:16526"/>
        <dbReference type="ChEBI" id="CHEBI:58476"/>
        <dbReference type="EC" id="2.2.1.6"/>
    </reaction>
</comment>
<keyword evidence="9 12" id="KW-0786">Thiamine pyrophosphate</keyword>
<dbReference type="PANTHER" id="PTHR18968:SF13">
    <property type="entry name" value="ACETOLACTATE SYNTHASE CATALYTIC SUBUNIT, MITOCHONDRIAL"/>
    <property type="match status" value="1"/>
</dbReference>
<dbReference type="GO" id="GO:0009099">
    <property type="term" value="P:L-valine biosynthetic process"/>
    <property type="evidence" value="ECO:0007669"/>
    <property type="project" value="TreeGrafter"/>
</dbReference>
<dbReference type="InterPro" id="IPR012001">
    <property type="entry name" value="Thiamin_PyroP_enz_TPP-bd_dom"/>
</dbReference>
<dbReference type="AlphaFoldDB" id="A0A9D1NGC6"/>
<feature type="domain" description="Thiamine pyrophosphate enzyme central" evidence="13">
    <location>
        <begin position="190"/>
        <end position="325"/>
    </location>
</feature>
<evidence type="ECO:0000256" key="10">
    <source>
        <dbReference type="ARBA" id="ARBA00023304"/>
    </source>
</evidence>
<feature type="domain" description="Thiamine pyrophosphate enzyme TPP-binding" evidence="14">
    <location>
        <begin position="382"/>
        <end position="530"/>
    </location>
</feature>
<dbReference type="Proteomes" id="UP000886743">
    <property type="component" value="Unassembled WGS sequence"/>
</dbReference>
<reference evidence="16" key="2">
    <citation type="journal article" date="2021" name="PeerJ">
        <title>Extensive microbial diversity within the chicken gut microbiome revealed by metagenomics and culture.</title>
        <authorList>
            <person name="Gilroy R."/>
            <person name="Ravi A."/>
            <person name="Getino M."/>
            <person name="Pursley I."/>
            <person name="Horton D.L."/>
            <person name="Alikhan N.F."/>
            <person name="Baker D."/>
            <person name="Gharbi K."/>
            <person name="Hall N."/>
            <person name="Watson M."/>
            <person name="Adriaenssens E.M."/>
            <person name="Foster-Nyarko E."/>
            <person name="Jarju S."/>
            <person name="Secka A."/>
            <person name="Antonio M."/>
            <person name="Oren A."/>
            <person name="Chaudhuri R.R."/>
            <person name="La Ragione R."/>
            <person name="Hildebrand F."/>
            <person name="Pallen M.J."/>
        </authorList>
    </citation>
    <scope>NUCLEOTIDE SEQUENCE</scope>
    <source>
        <strain evidence="16">4920</strain>
    </source>
</reference>
<organism evidence="16 17">
    <name type="scientific">Candidatus Aphodoplasma excrementigallinarum</name>
    <dbReference type="NCBI Taxonomy" id="2840673"/>
    <lineage>
        <taxon>Bacteria</taxon>
        <taxon>Bacillati</taxon>
        <taxon>Bacillota</taxon>
        <taxon>Clostridia</taxon>
        <taxon>Eubacteriales</taxon>
        <taxon>Candidatus Aphodoplasma</taxon>
    </lineage>
</organism>
<protein>
    <recommendedName>
        <fullName evidence="4 12">Acetolactate synthase</fullName>
        <ecNumber evidence="4 12">2.2.1.6</ecNumber>
    </recommendedName>
</protein>
<evidence type="ECO:0000256" key="3">
    <source>
        <dbReference type="ARBA" id="ARBA00007812"/>
    </source>
</evidence>
<dbReference type="PROSITE" id="PS00187">
    <property type="entry name" value="TPP_ENZYMES"/>
    <property type="match status" value="1"/>
</dbReference>
<dbReference type="CDD" id="cd07035">
    <property type="entry name" value="TPP_PYR_POX_like"/>
    <property type="match status" value="1"/>
</dbReference>
<gene>
    <name evidence="16" type="primary">ilvB</name>
    <name evidence="16" type="ORF">IAC74_00850</name>
</gene>
<dbReference type="Pfam" id="PF00205">
    <property type="entry name" value="TPP_enzyme_M"/>
    <property type="match status" value="1"/>
</dbReference>
<comment type="pathway">
    <text evidence="1 12">Amino-acid biosynthesis; L-isoleucine biosynthesis; L-isoleucine from 2-oxobutanoate: step 1/4.</text>
</comment>
<dbReference type="Pfam" id="PF02775">
    <property type="entry name" value="TPP_enzyme_C"/>
    <property type="match status" value="1"/>
</dbReference>
<dbReference type="InterPro" id="IPR012000">
    <property type="entry name" value="Thiamin_PyroP_enz_cen_dom"/>
</dbReference>
<comment type="cofactor">
    <cofactor evidence="12">
        <name>Mg(2+)</name>
        <dbReference type="ChEBI" id="CHEBI:18420"/>
    </cofactor>
    <text evidence="12">Binds 1 Mg(2+) ion per subunit.</text>
</comment>
<evidence type="ECO:0000313" key="16">
    <source>
        <dbReference type="EMBL" id="HIV02092.1"/>
    </source>
</evidence>
<name>A0A9D1NGC6_9FIRM</name>
<dbReference type="SUPFAM" id="SSF52467">
    <property type="entry name" value="DHS-like NAD/FAD-binding domain"/>
    <property type="match status" value="1"/>
</dbReference>
<evidence type="ECO:0000313" key="17">
    <source>
        <dbReference type="Proteomes" id="UP000886743"/>
    </source>
</evidence>
<sequence>MQYTGARIVLEILKENDIDTIFGYPGGAILPIYDELYTGSHGIRSIRGAHEQGTAHAADAYARVTGKTGVVLATSGPGATNLVTALATAQADSVPLVAITGNTSMDLIGKDSFQEVYIAGITMPVTKHNFVVRDVAALAPSLRRAFEIAQEGRCGAVLVDIPKNILTQATTFTKPKKKRAPAYRARKSDIRKLAALINASTRPLLYFGGGVIAGGASNMLLSLCMEANLPACHTLMGTGALPSDCPYNLGLAGMHGRRSVAKAIDECDLLVAIGTRFSDRVALSGKDFAHEAKRVHIDIDDAEISKNIRISLGIQADAADVLAQLAPLVEPKARTAWFDRLHKLQDMLDKPDPYASIPGLSPMYILDRLAQAAQEDAILVTDVGQHQIWAAQRYPFRYPKTLITPGGLGTMGFGMGASVGAKLAAPQKQVFLITGDGSFHMDLIELATAVRYGLAVKVIVLDNESLGMVRQWQHLQYGGRYAESDDVGTTDFAAVARAFGAQGTNADTCAAFDAALATAMQADGPFVIHCKIDKRIEVSPLLQESGGHILMR</sequence>
<evidence type="ECO:0000256" key="8">
    <source>
        <dbReference type="ARBA" id="ARBA00022842"/>
    </source>
</evidence>
<evidence type="ECO:0000256" key="12">
    <source>
        <dbReference type="RuleBase" id="RU003591"/>
    </source>
</evidence>
<dbReference type="InterPro" id="IPR011766">
    <property type="entry name" value="TPP_enzyme_TPP-bd"/>
</dbReference>
<comment type="similarity">
    <text evidence="3 12">Belongs to the TPP enzyme family.</text>
</comment>
<keyword evidence="6 12" id="KW-0808">Transferase</keyword>
<dbReference type="InterPro" id="IPR012846">
    <property type="entry name" value="Acetolactate_synth_lsu"/>
</dbReference>
<evidence type="ECO:0000256" key="1">
    <source>
        <dbReference type="ARBA" id="ARBA00004974"/>
    </source>
</evidence>
<dbReference type="Gene3D" id="3.40.50.1220">
    <property type="entry name" value="TPP-binding domain"/>
    <property type="match status" value="1"/>
</dbReference>
<evidence type="ECO:0000259" key="15">
    <source>
        <dbReference type="Pfam" id="PF02776"/>
    </source>
</evidence>
<evidence type="ECO:0000256" key="4">
    <source>
        <dbReference type="ARBA" id="ARBA00013145"/>
    </source>
</evidence>
<dbReference type="Gene3D" id="3.40.50.970">
    <property type="match status" value="2"/>
</dbReference>